<evidence type="ECO:0000256" key="5">
    <source>
        <dbReference type="ARBA" id="ARBA00023136"/>
    </source>
</evidence>
<proteinExistence type="inferred from homology"/>
<evidence type="ECO:0000256" key="6">
    <source>
        <dbReference type="PIRSR" id="PIRSR604254-1"/>
    </source>
</evidence>
<feature type="transmembrane region" description="Helical" evidence="8">
    <location>
        <begin position="459"/>
        <end position="477"/>
    </location>
</feature>
<evidence type="ECO:0008006" key="11">
    <source>
        <dbReference type="Google" id="ProtNLM"/>
    </source>
</evidence>
<keyword evidence="6" id="KW-0862">Zinc</keyword>
<evidence type="ECO:0000256" key="3">
    <source>
        <dbReference type="ARBA" id="ARBA00022692"/>
    </source>
</evidence>
<feature type="binding site" evidence="6">
    <location>
        <position position="312"/>
    </location>
    <ligand>
        <name>Zn(2+)</name>
        <dbReference type="ChEBI" id="CHEBI:29105"/>
    </ligand>
</feature>
<dbReference type="InterPro" id="IPR004254">
    <property type="entry name" value="AdipoR/HlyIII-related"/>
</dbReference>
<feature type="binding site" evidence="6">
    <location>
        <position position="458"/>
    </location>
    <ligand>
        <name>Zn(2+)</name>
        <dbReference type="ChEBI" id="CHEBI:29105"/>
    </ligand>
</feature>
<evidence type="ECO:0000256" key="7">
    <source>
        <dbReference type="SAM" id="MobiDB-lite"/>
    </source>
</evidence>
<accession>A0AAV2Z054</accession>
<dbReference type="GO" id="GO:0046872">
    <property type="term" value="F:metal ion binding"/>
    <property type="evidence" value="ECO:0007669"/>
    <property type="project" value="UniProtKB-KW"/>
</dbReference>
<keyword evidence="4 8" id="KW-1133">Transmembrane helix</keyword>
<keyword evidence="6" id="KW-0479">Metal-binding</keyword>
<evidence type="ECO:0000256" key="8">
    <source>
        <dbReference type="SAM" id="Phobius"/>
    </source>
</evidence>
<feature type="transmembrane region" description="Helical" evidence="8">
    <location>
        <begin position="294"/>
        <end position="318"/>
    </location>
</feature>
<feature type="transmembrane region" description="Helical" evidence="8">
    <location>
        <begin position="356"/>
        <end position="379"/>
    </location>
</feature>
<feature type="transmembrane region" description="Helical" evidence="8">
    <location>
        <begin position="385"/>
        <end position="408"/>
    </location>
</feature>
<evidence type="ECO:0000313" key="9">
    <source>
        <dbReference type="EMBL" id="DBA00308.1"/>
    </source>
</evidence>
<sequence>MARTTTTKKTKKATGDVANGGGTAADTTATGKKKVKQSKLESFDMLHREGFACLADNSYIRSGYRLNYSFRDCFFSLFELHNETLNVWTHMVGSFIFLTLMAYLMLSNTALDRGNVVIPAVTWCQTQDPFYVEHGRHTPKMFYTTAAPKHCPRPRHAPFSSGHKKHYDVASIIFDHSIDQIPSLARFHHLLEDHVDGISHTVAAQMEQMKAELQLLKERLTHMPDATQIKAVRDKLNHRVDSFSSFLQGVATDVGADMPIQYALSELHGLADSVKNGIHIMSTVDTHHVPHWPIFVFMISAVICLTCSATFHLLFVYSKPAYFFLSRMDYAGITIMIAGSFYPLIYYAFYCHPWILRMYLTSISVLAGITFTISLVPAFGTSKYLLLRTGIFLSLGFFGVIPMVHLVWQFGLFDPHVTVMLGPLLLMAALYIVGATIYATRFPERFYPGRFDVWFSSHQLWHICVVAAALVHFVNALQHYEWRWNTHCDV</sequence>
<comment type="similarity">
    <text evidence="2">Belongs to the ADIPOR family.</text>
</comment>
<evidence type="ECO:0000313" key="10">
    <source>
        <dbReference type="Proteomes" id="UP001146120"/>
    </source>
</evidence>
<dbReference type="PANTHER" id="PTHR20855:SF52">
    <property type="entry name" value="ADIPONECTIN RECEPTOR PROTEIN"/>
    <property type="match status" value="1"/>
</dbReference>
<reference evidence="9" key="2">
    <citation type="journal article" date="2023" name="Microbiol Resour">
        <title>Decontamination and Annotation of the Draft Genome Sequence of the Oomycete Lagenidium giganteum ARSEF 373.</title>
        <authorList>
            <person name="Morgan W.R."/>
            <person name="Tartar A."/>
        </authorList>
    </citation>
    <scope>NUCLEOTIDE SEQUENCE</scope>
    <source>
        <strain evidence="9">ARSEF 373</strain>
    </source>
</reference>
<comment type="caution">
    <text evidence="9">The sequence shown here is derived from an EMBL/GenBank/DDBJ whole genome shotgun (WGS) entry which is preliminary data.</text>
</comment>
<keyword evidence="3 8" id="KW-0812">Transmembrane</keyword>
<dbReference type="Pfam" id="PF03006">
    <property type="entry name" value="HlyIII"/>
    <property type="match status" value="1"/>
</dbReference>
<protein>
    <recommendedName>
        <fullName evidence="11">Adiponectin receptor protein</fullName>
    </recommendedName>
</protein>
<feature type="transmembrane region" description="Helical" evidence="8">
    <location>
        <begin position="420"/>
        <end position="439"/>
    </location>
</feature>
<dbReference type="EMBL" id="DAKRPA010000066">
    <property type="protein sequence ID" value="DBA00308.1"/>
    <property type="molecule type" value="Genomic_DNA"/>
</dbReference>
<evidence type="ECO:0000256" key="4">
    <source>
        <dbReference type="ARBA" id="ARBA00022989"/>
    </source>
</evidence>
<dbReference type="Proteomes" id="UP001146120">
    <property type="component" value="Unassembled WGS sequence"/>
</dbReference>
<keyword evidence="5 8" id="KW-0472">Membrane</keyword>
<dbReference type="PANTHER" id="PTHR20855">
    <property type="entry name" value="ADIPOR/PROGESTIN RECEPTOR-RELATED"/>
    <property type="match status" value="1"/>
</dbReference>
<evidence type="ECO:0000256" key="1">
    <source>
        <dbReference type="ARBA" id="ARBA00004141"/>
    </source>
</evidence>
<name>A0AAV2Z054_9STRA</name>
<feature type="compositionally biased region" description="Basic residues" evidence="7">
    <location>
        <begin position="1"/>
        <end position="12"/>
    </location>
</feature>
<gene>
    <name evidence="9" type="ORF">N0F65_001503</name>
</gene>
<feature type="transmembrane region" description="Helical" evidence="8">
    <location>
        <begin position="330"/>
        <end position="349"/>
    </location>
</feature>
<comment type="subcellular location">
    <subcellularLocation>
        <location evidence="1">Membrane</location>
        <topology evidence="1">Multi-pass membrane protein</topology>
    </subcellularLocation>
</comment>
<dbReference type="GO" id="GO:0016020">
    <property type="term" value="C:membrane"/>
    <property type="evidence" value="ECO:0007669"/>
    <property type="project" value="UniProtKB-SubCell"/>
</dbReference>
<organism evidence="9 10">
    <name type="scientific">Lagenidium giganteum</name>
    <dbReference type="NCBI Taxonomy" id="4803"/>
    <lineage>
        <taxon>Eukaryota</taxon>
        <taxon>Sar</taxon>
        <taxon>Stramenopiles</taxon>
        <taxon>Oomycota</taxon>
        <taxon>Peronosporomycetes</taxon>
        <taxon>Pythiales</taxon>
        <taxon>Pythiaceae</taxon>
    </lineage>
</organism>
<dbReference type="AlphaFoldDB" id="A0AAV2Z054"/>
<dbReference type="GO" id="GO:0038023">
    <property type="term" value="F:signaling receptor activity"/>
    <property type="evidence" value="ECO:0007669"/>
    <property type="project" value="TreeGrafter"/>
</dbReference>
<feature type="transmembrane region" description="Helical" evidence="8">
    <location>
        <begin position="87"/>
        <end position="106"/>
    </location>
</feature>
<feature type="region of interest" description="Disordered" evidence="7">
    <location>
        <begin position="1"/>
        <end position="31"/>
    </location>
</feature>
<feature type="binding site" evidence="6">
    <location>
        <position position="462"/>
    </location>
    <ligand>
        <name>Zn(2+)</name>
        <dbReference type="ChEBI" id="CHEBI:29105"/>
    </ligand>
</feature>
<reference evidence="9" key="1">
    <citation type="submission" date="2022-11" db="EMBL/GenBank/DDBJ databases">
        <authorList>
            <person name="Morgan W.R."/>
            <person name="Tartar A."/>
        </authorList>
    </citation>
    <scope>NUCLEOTIDE SEQUENCE</scope>
    <source>
        <strain evidence="9">ARSEF 373</strain>
    </source>
</reference>
<keyword evidence="10" id="KW-1185">Reference proteome</keyword>
<evidence type="ECO:0000256" key="2">
    <source>
        <dbReference type="ARBA" id="ARBA00007018"/>
    </source>
</evidence>